<organism evidence="11 12">
    <name type="scientific">Paramormyrops kingsleyae</name>
    <dbReference type="NCBI Taxonomy" id="1676925"/>
    <lineage>
        <taxon>Eukaryota</taxon>
        <taxon>Metazoa</taxon>
        <taxon>Chordata</taxon>
        <taxon>Craniata</taxon>
        <taxon>Vertebrata</taxon>
        <taxon>Euteleostomi</taxon>
        <taxon>Actinopterygii</taxon>
        <taxon>Neopterygii</taxon>
        <taxon>Teleostei</taxon>
        <taxon>Osteoglossocephala</taxon>
        <taxon>Osteoglossomorpha</taxon>
        <taxon>Osteoglossiformes</taxon>
        <taxon>Mormyridae</taxon>
        <taxon>Paramormyrops</taxon>
    </lineage>
</organism>
<evidence type="ECO:0000256" key="1">
    <source>
        <dbReference type="ARBA" id="ARBA00004251"/>
    </source>
</evidence>
<comment type="subcellular location">
    <subcellularLocation>
        <location evidence="1">Cell membrane</location>
        <topology evidence="1">Single-pass type I membrane protein</topology>
    </subcellularLocation>
</comment>
<evidence type="ECO:0000313" key="12">
    <source>
        <dbReference type="Proteomes" id="UP000261540"/>
    </source>
</evidence>
<keyword evidence="5 9" id="KW-1133">Transmembrane helix</keyword>
<dbReference type="InterPro" id="IPR013568">
    <property type="entry name" value="SEFIR_dom"/>
</dbReference>
<evidence type="ECO:0000256" key="4">
    <source>
        <dbReference type="ARBA" id="ARBA00022729"/>
    </source>
</evidence>
<dbReference type="GO" id="GO:0005886">
    <property type="term" value="C:plasma membrane"/>
    <property type="evidence" value="ECO:0007669"/>
    <property type="project" value="UniProtKB-SubCell"/>
</dbReference>
<name>A0A3B3QV16_9TELE</name>
<keyword evidence="12" id="KW-1185">Reference proteome</keyword>
<dbReference type="InterPro" id="IPR032356">
    <property type="entry name" value="IL17R_A/B_N"/>
</dbReference>
<dbReference type="InterPro" id="IPR038683">
    <property type="entry name" value="IL17RA/B_FnIII-like_1_sf"/>
</dbReference>
<evidence type="ECO:0000256" key="5">
    <source>
        <dbReference type="ARBA" id="ARBA00022989"/>
    </source>
</evidence>
<keyword evidence="7" id="KW-0675">Receptor</keyword>
<dbReference type="Ensembl" id="ENSPKIT00000033588.1">
    <property type="protein sequence ID" value="ENSPKIP00000009475.1"/>
    <property type="gene ID" value="ENSPKIG00000024578.1"/>
</dbReference>
<dbReference type="Gene3D" id="2.60.40.2160">
    <property type="entry name" value="Interleukin-17 receptor A/B, fibronectin-III-like domain 1"/>
    <property type="match status" value="1"/>
</dbReference>
<evidence type="ECO:0000256" key="2">
    <source>
        <dbReference type="ARBA" id="ARBA00022475"/>
    </source>
</evidence>
<dbReference type="GO" id="GO:0030368">
    <property type="term" value="F:interleukin-17 receptor activity"/>
    <property type="evidence" value="ECO:0007669"/>
    <property type="project" value="InterPro"/>
</dbReference>
<keyword evidence="2" id="KW-1003">Cell membrane</keyword>
<evidence type="ECO:0000259" key="10">
    <source>
        <dbReference type="PROSITE" id="PS51534"/>
    </source>
</evidence>
<dbReference type="OrthoDB" id="8963084at2759"/>
<dbReference type="KEGG" id="pki:111833381"/>
<sequence length="543" mass="60729">MLDSSICGRQRSASNGRQSLKMFGKYGVMIMLFSVFAWIHTYDAHPQVNVSCVRSEGIHPGFFSEPVGSPSAMRNLLVSLIESCGTRVAHSELLLNISWAINIDKSNVYLTGTWLNINDDSFCCEYHPPFSAVNTSGYEKLWFHFTEFVAEPENDYFITGYNLPYPMIGSDSVSKTVVFETSGCDTEKMKYCESCIKKGSLWEPNITTAVLKNEVKLNFTSSPYIKRYLIQLLRLSGGEEKIINAKECYTGSDESRWSETLNFTGHCESLMVVVEPGFDTNRPQFSVEVSCSMKESLVSDNRTCCTSLWIGISCATAAVVLLAACVSALCKARSTYSQFPKLLEDSGHVSVLIIYPAKNCAFQRAVVTLAEFLTSHCCCNVIIDVWQRRSVAEKGLLRWLTEHMKSAERVVFVTTQGRGNTGGRPDSDLADFTVPASVDDMFSLALNILASQAKEGLGCSKYFTVHLGEDMDLKSLPVTLTMCRSFRLMTDLDKFCRQLHENLSRRTINFPFIDSKLGLLQGQDNTAELRDAIKELQTWEDKV</sequence>
<dbReference type="Gene3D" id="3.40.50.11530">
    <property type="match status" value="1"/>
</dbReference>
<dbReference type="Pfam" id="PF16556">
    <property type="entry name" value="IL17R_fnIII_D1"/>
    <property type="match status" value="1"/>
</dbReference>
<dbReference type="AlphaFoldDB" id="A0A3B3QV16"/>
<accession>A0A3B3QV16</accession>
<feature type="transmembrane region" description="Helical" evidence="9">
    <location>
        <begin position="20"/>
        <end position="39"/>
    </location>
</feature>
<dbReference type="PROSITE" id="PS51534">
    <property type="entry name" value="SEFIR"/>
    <property type="match status" value="1"/>
</dbReference>
<dbReference type="Pfam" id="PF08357">
    <property type="entry name" value="SEFIR"/>
    <property type="match status" value="1"/>
</dbReference>
<protein>
    <submittedName>
        <fullName evidence="11">Interleukin 17 receptor B</fullName>
    </submittedName>
</protein>
<keyword evidence="4" id="KW-0732">Signal</keyword>
<dbReference type="PANTHER" id="PTHR15583:SF11">
    <property type="entry name" value="INTERLEUKIN-17 RECEPTOR B"/>
    <property type="match status" value="1"/>
</dbReference>
<dbReference type="CTD" id="55540"/>
<dbReference type="RefSeq" id="XP_023647355.1">
    <property type="nucleotide sequence ID" value="XM_023791587.2"/>
</dbReference>
<evidence type="ECO:0000256" key="3">
    <source>
        <dbReference type="ARBA" id="ARBA00022692"/>
    </source>
</evidence>
<evidence type="ECO:0000256" key="7">
    <source>
        <dbReference type="ARBA" id="ARBA00023170"/>
    </source>
</evidence>
<reference evidence="11" key="1">
    <citation type="submission" date="2025-08" db="UniProtKB">
        <authorList>
            <consortium name="Ensembl"/>
        </authorList>
    </citation>
    <scope>IDENTIFICATION</scope>
</reference>
<dbReference type="GeneID" id="111833381"/>
<evidence type="ECO:0000313" key="11">
    <source>
        <dbReference type="Ensembl" id="ENSPKIP00000009475.1"/>
    </source>
</evidence>
<dbReference type="GeneTree" id="ENSGT00940000161145"/>
<keyword evidence="8" id="KW-0325">Glycoprotein</keyword>
<reference evidence="11" key="2">
    <citation type="submission" date="2025-09" db="UniProtKB">
        <authorList>
            <consortium name="Ensembl"/>
        </authorList>
    </citation>
    <scope>IDENTIFICATION</scope>
</reference>
<dbReference type="STRING" id="1676925.ENSPKIP00000009475"/>
<dbReference type="InterPro" id="IPR043046">
    <property type="entry name" value="IL17RA/B_FnIII-like_2_sf"/>
</dbReference>
<dbReference type="InterPro" id="IPR039465">
    <property type="entry name" value="IL-17_rcpt-like"/>
</dbReference>
<keyword evidence="3 9" id="KW-0812">Transmembrane</keyword>
<keyword evidence="6 9" id="KW-0472">Membrane</keyword>
<dbReference type="PANTHER" id="PTHR15583">
    <property type="entry name" value="INTERLEUKIN-17 RECEPTOR"/>
    <property type="match status" value="1"/>
</dbReference>
<dbReference type="Gene3D" id="2.60.40.2150">
    <property type="entry name" value="Interleukin-17 receptor A/B, fibronectin-III-like domain 2"/>
    <property type="match status" value="1"/>
</dbReference>
<evidence type="ECO:0000256" key="6">
    <source>
        <dbReference type="ARBA" id="ARBA00023136"/>
    </source>
</evidence>
<evidence type="ECO:0000256" key="8">
    <source>
        <dbReference type="ARBA" id="ARBA00023180"/>
    </source>
</evidence>
<proteinExistence type="predicted"/>
<feature type="domain" description="SEFIR" evidence="10">
    <location>
        <begin position="348"/>
        <end position="497"/>
    </location>
</feature>
<evidence type="ECO:0000256" key="9">
    <source>
        <dbReference type="SAM" id="Phobius"/>
    </source>
</evidence>
<dbReference type="Proteomes" id="UP000261540">
    <property type="component" value="Unplaced"/>
</dbReference>